<protein>
    <recommendedName>
        <fullName evidence="3">Luciferase-like domain-containing protein</fullName>
    </recommendedName>
</protein>
<dbReference type="InterPro" id="IPR050766">
    <property type="entry name" value="Bact_Lucif_Oxidored"/>
</dbReference>
<sequence>MTRRSIPLSILDLAPIVEGSDARSALLNSIALARHADALGYRRFWVAEHHNIDGVASAATAVLIGRLAAATTRIRVGSGGVMLPNHAPLTVAEAFGTLATLYPGRIDLGLGPVNTTSMGRVAGQKGRRQGANRSRVGHPARICNVAGGLSGRNPAGRLDSAGQASLRRWPARECGRHAAPSLTR</sequence>
<proteinExistence type="predicted"/>
<evidence type="ECO:0000256" key="1">
    <source>
        <dbReference type="ARBA" id="ARBA00007789"/>
    </source>
</evidence>
<comment type="similarity">
    <text evidence="1">To bacterial alkanal monooxygenase alpha and beta chains.</text>
</comment>
<dbReference type="EMBL" id="POSP01000003">
    <property type="protein sequence ID" value="PND37023.1"/>
    <property type="molecule type" value="Genomic_DNA"/>
</dbReference>
<dbReference type="Proteomes" id="UP000235916">
    <property type="component" value="Unassembled WGS sequence"/>
</dbReference>
<dbReference type="InterPro" id="IPR011251">
    <property type="entry name" value="Luciferase-like_dom"/>
</dbReference>
<dbReference type="PANTHER" id="PTHR30137">
    <property type="entry name" value="LUCIFERASE-LIKE MONOOXYGENASE"/>
    <property type="match status" value="1"/>
</dbReference>
<dbReference type="Pfam" id="PF00296">
    <property type="entry name" value="Bac_luciferase"/>
    <property type="match status" value="1"/>
</dbReference>
<dbReference type="InterPro" id="IPR036661">
    <property type="entry name" value="Luciferase-like_sf"/>
</dbReference>
<evidence type="ECO:0000313" key="5">
    <source>
        <dbReference type="Proteomes" id="UP000235916"/>
    </source>
</evidence>
<reference evidence="4 5" key="1">
    <citation type="submission" date="2018-01" db="EMBL/GenBank/DDBJ databases">
        <title>Draft genome sequence of Paucibacter aquatile CR182 isolated from freshwater of the Nakdong River.</title>
        <authorList>
            <person name="Choi A."/>
            <person name="Chung E.J."/>
        </authorList>
    </citation>
    <scope>NUCLEOTIDE SEQUENCE [LARGE SCALE GENOMIC DNA]</scope>
    <source>
        <strain evidence="4 5">CR182</strain>
    </source>
</reference>
<gene>
    <name evidence="4" type="ORF">C1O66_05385</name>
</gene>
<evidence type="ECO:0000259" key="3">
    <source>
        <dbReference type="Pfam" id="PF00296"/>
    </source>
</evidence>
<dbReference type="SUPFAM" id="SSF51679">
    <property type="entry name" value="Bacterial luciferase-like"/>
    <property type="match status" value="1"/>
</dbReference>
<organism evidence="4 5">
    <name type="scientific">Kinneretia aquatilis</name>
    <dbReference type="NCBI Taxonomy" id="2070761"/>
    <lineage>
        <taxon>Bacteria</taxon>
        <taxon>Pseudomonadati</taxon>
        <taxon>Pseudomonadota</taxon>
        <taxon>Betaproteobacteria</taxon>
        <taxon>Burkholderiales</taxon>
        <taxon>Sphaerotilaceae</taxon>
        <taxon>Roseateles</taxon>
    </lineage>
</organism>
<dbReference type="OrthoDB" id="9780518at2"/>
<evidence type="ECO:0000256" key="2">
    <source>
        <dbReference type="SAM" id="MobiDB-lite"/>
    </source>
</evidence>
<dbReference type="Gene3D" id="3.20.20.30">
    <property type="entry name" value="Luciferase-like domain"/>
    <property type="match status" value="1"/>
</dbReference>
<dbReference type="InterPro" id="IPR019949">
    <property type="entry name" value="CmoO-like"/>
</dbReference>
<keyword evidence="5" id="KW-1185">Reference proteome</keyword>
<comment type="caution">
    <text evidence="4">The sequence shown here is derived from an EMBL/GenBank/DDBJ whole genome shotgun (WGS) entry which is preliminary data.</text>
</comment>
<dbReference type="GO" id="GO:0016705">
    <property type="term" value="F:oxidoreductase activity, acting on paired donors, with incorporation or reduction of molecular oxygen"/>
    <property type="evidence" value="ECO:0007669"/>
    <property type="project" value="InterPro"/>
</dbReference>
<dbReference type="NCBIfam" id="TIGR03558">
    <property type="entry name" value="oxido_grp_1"/>
    <property type="match status" value="1"/>
</dbReference>
<feature type="region of interest" description="Disordered" evidence="2">
    <location>
        <begin position="153"/>
        <end position="184"/>
    </location>
</feature>
<dbReference type="PANTHER" id="PTHR30137:SF6">
    <property type="entry name" value="LUCIFERASE-LIKE MONOOXYGENASE"/>
    <property type="match status" value="1"/>
</dbReference>
<evidence type="ECO:0000313" key="4">
    <source>
        <dbReference type="EMBL" id="PND37023.1"/>
    </source>
</evidence>
<feature type="domain" description="Luciferase-like" evidence="3">
    <location>
        <begin position="24"/>
        <end position="124"/>
    </location>
</feature>
<name>A0A2N8KU99_9BURK</name>
<dbReference type="AlphaFoldDB" id="A0A2N8KU99"/>
<accession>A0A2N8KU99</accession>
<dbReference type="GO" id="GO:0005829">
    <property type="term" value="C:cytosol"/>
    <property type="evidence" value="ECO:0007669"/>
    <property type="project" value="TreeGrafter"/>
</dbReference>